<evidence type="ECO:0000313" key="2">
    <source>
        <dbReference type="EMBL" id="GGZ80561.1"/>
    </source>
</evidence>
<feature type="region of interest" description="Disordered" evidence="1">
    <location>
        <begin position="1"/>
        <end position="44"/>
    </location>
</feature>
<sequence length="120" mass="12682">MTEKPGPEKLTLKKPALEKPASEKPALKKPVPEKSVPDKANSCPCGRKCANFAEGWERVHTDGVARDRAISPAGQANAHPPTPVRGGCEDVPELPRPPCQHVPYGSTGVTSWGSGKGQPV</sequence>
<keyword evidence="3" id="KW-1185">Reference proteome</keyword>
<reference evidence="2" key="1">
    <citation type="journal article" date="2014" name="Int. J. Syst. Evol. Microbiol.">
        <title>Complete genome sequence of Corynebacterium casei LMG S-19264T (=DSM 44701T), isolated from a smear-ripened cheese.</title>
        <authorList>
            <consortium name="US DOE Joint Genome Institute (JGI-PGF)"/>
            <person name="Walter F."/>
            <person name="Albersmeier A."/>
            <person name="Kalinowski J."/>
            <person name="Ruckert C."/>
        </authorList>
    </citation>
    <scope>NUCLEOTIDE SEQUENCE</scope>
    <source>
        <strain evidence="2">JCM 5016</strain>
    </source>
</reference>
<feature type="region of interest" description="Disordered" evidence="1">
    <location>
        <begin position="63"/>
        <end position="120"/>
    </location>
</feature>
<protein>
    <submittedName>
        <fullName evidence="2">Uncharacterized protein</fullName>
    </submittedName>
</protein>
<name>A0A918R0W1_9ACTN</name>
<evidence type="ECO:0000256" key="1">
    <source>
        <dbReference type="SAM" id="MobiDB-lite"/>
    </source>
</evidence>
<reference evidence="2" key="2">
    <citation type="submission" date="2020-09" db="EMBL/GenBank/DDBJ databases">
        <authorList>
            <person name="Sun Q."/>
            <person name="Ohkuma M."/>
        </authorList>
    </citation>
    <scope>NUCLEOTIDE SEQUENCE</scope>
    <source>
        <strain evidence="2">JCM 5016</strain>
    </source>
</reference>
<proteinExistence type="predicted"/>
<evidence type="ECO:0000313" key="3">
    <source>
        <dbReference type="Proteomes" id="UP000623010"/>
    </source>
</evidence>
<feature type="compositionally biased region" description="Basic and acidic residues" evidence="1">
    <location>
        <begin position="1"/>
        <end position="37"/>
    </location>
</feature>
<gene>
    <name evidence="2" type="ORF">GCM10010389_18040</name>
</gene>
<dbReference type="Proteomes" id="UP000623010">
    <property type="component" value="Unassembled WGS sequence"/>
</dbReference>
<accession>A0A918R0W1</accession>
<comment type="caution">
    <text evidence="2">The sequence shown here is derived from an EMBL/GenBank/DDBJ whole genome shotgun (WGS) entry which is preliminary data.</text>
</comment>
<dbReference type="AlphaFoldDB" id="A0A918R0W1"/>
<dbReference type="EMBL" id="BMWH01000004">
    <property type="protein sequence ID" value="GGZ80561.1"/>
    <property type="molecule type" value="Genomic_DNA"/>
</dbReference>
<organism evidence="2 3">
    <name type="scientific">Streptomyces echinoruber</name>
    <dbReference type="NCBI Taxonomy" id="68898"/>
    <lineage>
        <taxon>Bacteria</taxon>
        <taxon>Bacillati</taxon>
        <taxon>Actinomycetota</taxon>
        <taxon>Actinomycetes</taxon>
        <taxon>Kitasatosporales</taxon>
        <taxon>Streptomycetaceae</taxon>
        <taxon>Streptomyces</taxon>
    </lineage>
</organism>